<reference evidence="1" key="2">
    <citation type="journal article" date="2015" name="Fish Shellfish Immunol.">
        <title>Early steps in the European eel (Anguilla anguilla)-Vibrio vulnificus interaction in the gills: Role of the RtxA13 toxin.</title>
        <authorList>
            <person name="Callol A."/>
            <person name="Pajuelo D."/>
            <person name="Ebbesson L."/>
            <person name="Teles M."/>
            <person name="MacKenzie S."/>
            <person name="Amaro C."/>
        </authorList>
    </citation>
    <scope>NUCLEOTIDE SEQUENCE</scope>
</reference>
<dbReference type="AlphaFoldDB" id="A0A0E9WD20"/>
<proteinExistence type="predicted"/>
<dbReference type="EMBL" id="GBXM01020350">
    <property type="protein sequence ID" value="JAH88227.1"/>
    <property type="molecule type" value="Transcribed_RNA"/>
</dbReference>
<reference evidence="1" key="1">
    <citation type="submission" date="2014-11" db="EMBL/GenBank/DDBJ databases">
        <authorList>
            <person name="Amaro Gonzalez C."/>
        </authorList>
    </citation>
    <scope>NUCLEOTIDE SEQUENCE</scope>
</reference>
<evidence type="ECO:0000313" key="1">
    <source>
        <dbReference type="EMBL" id="JAH88227.1"/>
    </source>
</evidence>
<protein>
    <submittedName>
        <fullName evidence="1">Uncharacterized protein</fullName>
    </submittedName>
</protein>
<organism evidence="1">
    <name type="scientific">Anguilla anguilla</name>
    <name type="common">European freshwater eel</name>
    <name type="synonym">Muraena anguilla</name>
    <dbReference type="NCBI Taxonomy" id="7936"/>
    <lineage>
        <taxon>Eukaryota</taxon>
        <taxon>Metazoa</taxon>
        <taxon>Chordata</taxon>
        <taxon>Craniata</taxon>
        <taxon>Vertebrata</taxon>
        <taxon>Euteleostomi</taxon>
        <taxon>Actinopterygii</taxon>
        <taxon>Neopterygii</taxon>
        <taxon>Teleostei</taxon>
        <taxon>Anguilliformes</taxon>
        <taxon>Anguillidae</taxon>
        <taxon>Anguilla</taxon>
    </lineage>
</organism>
<name>A0A0E9WD20_ANGAN</name>
<sequence length="82" mass="9240">MFKGLHFRLTGEISGVLTDGSVGAWSLKPAISGNLRFKPVDHRTTFQLEWLYFIALYTLRVRVRGRVRACVRGGGTKFDPLT</sequence>
<accession>A0A0E9WD20</accession>